<evidence type="ECO:0000313" key="2">
    <source>
        <dbReference type="Proteomes" id="UP000798662"/>
    </source>
</evidence>
<reference evidence="1" key="1">
    <citation type="submission" date="2019-11" db="EMBL/GenBank/DDBJ databases">
        <title>Nori genome reveals adaptations in red seaweeds to the harsh intertidal environment.</title>
        <authorList>
            <person name="Wang D."/>
            <person name="Mao Y."/>
        </authorList>
    </citation>
    <scope>NUCLEOTIDE SEQUENCE</scope>
    <source>
        <tissue evidence="1">Gametophyte</tissue>
    </source>
</reference>
<name>A0ACC3CD52_PYRYE</name>
<comment type="caution">
    <text evidence="1">The sequence shown here is derived from an EMBL/GenBank/DDBJ whole genome shotgun (WGS) entry which is preliminary data.</text>
</comment>
<accession>A0ACC3CD52</accession>
<keyword evidence="2" id="KW-1185">Reference proteome</keyword>
<proteinExistence type="predicted"/>
<dbReference type="EMBL" id="CM020620">
    <property type="protein sequence ID" value="KAK1867890.1"/>
    <property type="molecule type" value="Genomic_DNA"/>
</dbReference>
<sequence length="819" mass="88231">MWEHSAGRLPVETALLMGFLEATGVPLSWTDEDQGGVRERVKDDGVTQFLHVYRNTVGRTNDVLKWGDEIEYTLLASDASGRRTRLLLRAAELLEILSQEEHSQPAGSTVAVLWRPEYANWMIEGTPGTPYRCYAADLDLVEQNMALRRREVEALLGPGQSVMTLTAFPRIGCEDSTVPPTQPYGPYARSFYTSDDVITPHPRFRTLSRNIRFRRGTKVDIRVPLFRDEHTPATLPLLPPSLAALAAAGTNSGANGSAHLPIGAAAAVAGTPIAATSSSVAGVEDTAYVRVEDAADAEVDYIAMDSMAFGMGLGCLQVTLQARDMDESRHLYDQLAVMAPLMLALSAATPVLRGLLSDADVRWNVIAASVDDRTPAERAGGAITKSRYDSIDCYISPRVDLKPEVYNDIPVALNKKVFTRLVDEGIDERLAEHVAHLYVREPLVIFSDRIEVDNTTTTEHFENIQSTNWNTVRFKPPPLGSDIGWRTEFRSMDVQLTDFENAAFSVFIVLLSRVIIAFDLNLYVPMSCVDANMATAHERGAAGAGQFTFRKNIFRRTASSIRPGAAVSGVSAAGASRVAHGGSEFASATAAGSFLCACGHLHQAALNDGAFEAYCADEDEDDPDAASPMTIDEIFNGKPLDAGFVAGQTFPGLIPLVKGYLASLALPADRRVRLTAYLDFVGDRASGRLMTTATYMRRFLEAHPTYAQDSQVTEDMTHDLLEHLRAIVNGDTRAPELLGDYYPSEASLAGSANAGAAADLLNKMRRELSGGEAVLHGSSVPGSFLDKALHHIAAAAEAGTGGPAVGAVHGGAVGLPPRQ</sequence>
<evidence type="ECO:0000313" key="1">
    <source>
        <dbReference type="EMBL" id="KAK1867890.1"/>
    </source>
</evidence>
<gene>
    <name evidence="1" type="ORF">I4F81_010387</name>
</gene>
<organism evidence="1 2">
    <name type="scientific">Pyropia yezoensis</name>
    <name type="common">Susabi-nori</name>
    <name type="synonym">Porphyra yezoensis</name>
    <dbReference type="NCBI Taxonomy" id="2788"/>
    <lineage>
        <taxon>Eukaryota</taxon>
        <taxon>Rhodophyta</taxon>
        <taxon>Bangiophyceae</taxon>
        <taxon>Bangiales</taxon>
        <taxon>Bangiaceae</taxon>
        <taxon>Pyropia</taxon>
    </lineage>
</organism>
<protein>
    <submittedName>
        <fullName evidence="1">Uncharacterized protein</fullName>
    </submittedName>
</protein>
<dbReference type="Proteomes" id="UP000798662">
    <property type="component" value="Chromosome 3"/>
</dbReference>